<keyword evidence="4" id="KW-1185">Reference proteome</keyword>
<evidence type="ECO:0000256" key="2">
    <source>
        <dbReference type="SAM" id="SignalP"/>
    </source>
</evidence>
<dbReference type="AlphaFoldDB" id="A0A8K0C4A2"/>
<evidence type="ECO:0000256" key="1">
    <source>
        <dbReference type="SAM" id="MobiDB-lite"/>
    </source>
</evidence>
<sequence>MKCYISVVCVLSAFVALSLAAPAVVEDTAIASVHNQSPTLIDDNNTVKRHIRIARSADDQEAAASGGNGPDPAEDLANVDTDDADRNKRYLPFGGDGHSAGGSGNFLFDLIRLVAGSGATEASDEKEAGIGGVAEIDVAPKAVDGHGEGIPGPITRLLVIANRGIANLIQDLILRLAQTSERIVNFKARLITALI</sequence>
<dbReference type="Proteomes" id="UP000801492">
    <property type="component" value="Unassembled WGS sequence"/>
</dbReference>
<dbReference type="OrthoDB" id="8192083at2759"/>
<name>A0A8K0C4A2_IGNLU</name>
<feature type="signal peptide" evidence="2">
    <location>
        <begin position="1"/>
        <end position="20"/>
    </location>
</feature>
<organism evidence="3 4">
    <name type="scientific">Ignelater luminosus</name>
    <name type="common">Cucubano</name>
    <name type="synonym">Pyrophorus luminosus</name>
    <dbReference type="NCBI Taxonomy" id="2038154"/>
    <lineage>
        <taxon>Eukaryota</taxon>
        <taxon>Metazoa</taxon>
        <taxon>Ecdysozoa</taxon>
        <taxon>Arthropoda</taxon>
        <taxon>Hexapoda</taxon>
        <taxon>Insecta</taxon>
        <taxon>Pterygota</taxon>
        <taxon>Neoptera</taxon>
        <taxon>Endopterygota</taxon>
        <taxon>Coleoptera</taxon>
        <taxon>Polyphaga</taxon>
        <taxon>Elateriformia</taxon>
        <taxon>Elateroidea</taxon>
        <taxon>Elateridae</taxon>
        <taxon>Agrypninae</taxon>
        <taxon>Pyrophorini</taxon>
        <taxon>Ignelater</taxon>
    </lineage>
</organism>
<keyword evidence="2" id="KW-0732">Signal</keyword>
<proteinExistence type="predicted"/>
<feature type="chain" id="PRO_5035457420" description="RxLR effector protein" evidence="2">
    <location>
        <begin position="21"/>
        <end position="195"/>
    </location>
</feature>
<protein>
    <recommendedName>
        <fullName evidence="5">RxLR effector protein</fullName>
    </recommendedName>
</protein>
<feature type="region of interest" description="Disordered" evidence="1">
    <location>
        <begin position="55"/>
        <end position="79"/>
    </location>
</feature>
<accession>A0A8K0C4A2</accession>
<dbReference type="EMBL" id="VTPC01091110">
    <property type="protein sequence ID" value="KAF2879639.1"/>
    <property type="molecule type" value="Genomic_DNA"/>
</dbReference>
<evidence type="ECO:0008006" key="5">
    <source>
        <dbReference type="Google" id="ProtNLM"/>
    </source>
</evidence>
<comment type="caution">
    <text evidence="3">The sequence shown here is derived from an EMBL/GenBank/DDBJ whole genome shotgun (WGS) entry which is preliminary data.</text>
</comment>
<evidence type="ECO:0000313" key="3">
    <source>
        <dbReference type="EMBL" id="KAF2879639.1"/>
    </source>
</evidence>
<evidence type="ECO:0000313" key="4">
    <source>
        <dbReference type="Proteomes" id="UP000801492"/>
    </source>
</evidence>
<gene>
    <name evidence="3" type="ORF">ILUMI_26529</name>
</gene>
<reference evidence="3" key="1">
    <citation type="submission" date="2019-08" db="EMBL/GenBank/DDBJ databases">
        <title>The genome of the North American firefly Photinus pyralis.</title>
        <authorList>
            <consortium name="Photinus pyralis genome working group"/>
            <person name="Fallon T.R."/>
            <person name="Sander Lower S.E."/>
            <person name="Weng J.-K."/>
        </authorList>
    </citation>
    <scope>NUCLEOTIDE SEQUENCE</scope>
    <source>
        <strain evidence="3">TRF0915ILg1</strain>
        <tissue evidence="3">Whole body</tissue>
    </source>
</reference>